<dbReference type="SUPFAM" id="SSF48452">
    <property type="entry name" value="TPR-like"/>
    <property type="match status" value="2"/>
</dbReference>
<dbReference type="SMART" id="SM00671">
    <property type="entry name" value="SEL1"/>
    <property type="match status" value="5"/>
</dbReference>
<dbReference type="Gene3D" id="1.25.40.10">
    <property type="entry name" value="Tetratricopeptide repeat domain"/>
    <property type="match status" value="5"/>
</dbReference>
<dbReference type="AlphaFoldDB" id="A0A939G5K7"/>
<dbReference type="PANTHER" id="PTHR12558">
    <property type="entry name" value="CELL DIVISION CYCLE 16,23,27"/>
    <property type="match status" value="1"/>
</dbReference>
<feature type="repeat" description="TPR" evidence="1">
    <location>
        <begin position="173"/>
        <end position="206"/>
    </location>
</feature>
<dbReference type="InterPro" id="IPR006597">
    <property type="entry name" value="Sel1-like"/>
</dbReference>
<dbReference type="Pfam" id="PF13432">
    <property type="entry name" value="TPR_16"/>
    <property type="match status" value="3"/>
</dbReference>
<gene>
    <name evidence="2" type="ORF">J2I48_06480</name>
</gene>
<comment type="caution">
    <text evidence="2">The sequence shown here is derived from an EMBL/GenBank/DDBJ whole genome shotgun (WGS) entry which is preliminary data.</text>
</comment>
<evidence type="ECO:0000256" key="1">
    <source>
        <dbReference type="PROSITE-ProRule" id="PRU00339"/>
    </source>
</evidence>
<reference evidence="2 3" key="1">
    <citation type="submission" date="2021-03" db="EMBL/GenBank/DDBJ databases">
        <title>Fibrella sp. HMF5036 genome sequencing and assembly.</title>
        <authorList>
            <person name="Kang H."/>
            <person name="Kim H."/>
            <person name="Bae S."/>
            <person name="Joh K."/>
        </authorList>
    </citation>
    <scope>NUCLEOTIDE SEQUENCE [LARGE SCALE GENOMIC DNA]</scope>
    <source>
        <strain evidence="2 3">HMF5036</strain>
    </source>
</reference>
<dbReference type="SMART" id="SM00028">
    <property type="entry name" value="TPR"/>
    <property type="match status" value="9"/>
</dbReference>
<dbReference type="PROSITE" id="PS50005">
    <property type="entry name" value="TPR"/>
    <property type="match status" value="9"/>
</dbReference>
<feature type="repeat" description="TPR" evidence="1">
    <location>
        <begin position="207"/>
        <end position="240"/>
    </location>
</feature>
<dbReference type="Pfam" id="PF00515">
    <property type="entry name" value="TPR_1"/>
    <property type="match status" value="2"/>
</dbReference>
<dbReference type="InterPro" id="IPR011990">
    <property type="entry name" value="TPR-like_helical_dom_sf"/>
</dbReference>
<dbReference type="PANTHER" id="PTHR12558:SF13">
    <property type="entry name" value="CELL DIVISION CYCLE PROTEIN 27 HOMOLOG"/>
    <property type="match status" value="1"/>
</dbReference>
<dbReference type="RefSeq" id="WP_207334597.1">
    <property type="nucleotide sequence ID" value="NZ_JAFMYU010000004.1"/>
</dbReference>
<evidence type="ECO:0000313" key="2">
    <source>
        <dbReference type="EMBL" id="MBO0930632.1"/>
    </source>
</evidence>
<dbReference type="PROSITE" id="PS50293">
    <property type="entry name" value="TPR_REGION"/>
    <property type="match status" value="7"/>
</dbReference>
<dbReference type="Proteomes" id="UP000664795">
    <property type="component" value="Unassembled WGS sequence"/>
</dbReference>
<feature type="repeat" description="TPR" evidence="1">
    <location>
        <begin position="105"/>
        <end position="138"/>
    </location>
</feature>
<dbReference type="InterPro" id="IPR019734">
    <property type="entry name" value="TPR_rpt"/>
</dbReference>
<feature type="repeat" description="TPR" evidence="1">
    <location>
        <begin position="37"/>
        <end position="70"/>
    </location>
</feature>
<feature type="repeat" description="TPR" evidence="1">
    <location>
        <begin position="275"/>
        <end position="308"/>
    </location>
</feature>
<feature type="repeat" description="TPR" evidence="1">
    <location>
        <begin position="139"/>
        <end position="172"/>
    </location>
</feature>
<accession>A0A939G5K7</accession>
<evidence type="ECO:0000313" key="3">
    <source>
        <dbReference type="Proteomes" id="UP000664795"/>
    </source>
</evidence>
<proteinExistence type="predicted"/>
<feature type="repeat" description="TPR" evidence="1">
    <location>
        <begin position="3"/>
        <end position="36"/>
    </location>
</feature>
<keyword evidence="1" id="KW-0802">TPR repeat</keyword>
<name>A0A939G5K7_9BACT</name>
<feature type="repeat" description="TPR" evidence="1">
    <location>
        <begin position="71"/>
        <end position="104"/>
    </location>
</feature>
<protein>
    <submittedName>
        <fullName evidence="2">Tetratricopeptide repeat protein</fullName>
    </submittedName>
</protein>
<organism evidence="2 3">
    <name type="scientific">Fibrella aquatilis</name>
    <dbReference type="NCBI Taxonomy" id="2817059"/>
    <lineage>
        <taxon>Bacteria</taxon>
        <taxon>Pseudomonadati</taxon>
        <taxon>Bacteroidota</taxon>
        <taxon>Cytophagia</taxon>
        <taxon>Cytophagales</taxon>
        <taxon>Spirosomataceae</taxon>
        <taxon>Fibrella</taxon>
    </lineage>
</organism>
<feature type="repeat" description="TPR" evidence="1">
    <location>
        <begin position="241"/>
        <end position="274"/>
    </location>
</feature>
<keyword evidence="3" id="KW-1185">Reference proteome</keyword>
<dbReference type="EMBL" id="JAFMYU010000004">
    <property type="protein sequence ID" value="MBO0930632.1"/>
    <property type="molecule type" value="Genomic_DNA"/>
</dbReference>
<sequence length="843" mass="97275">MTADEWYAKGFEAYENGHSKEAINAYGQAIALRPDHVNAHNAIGVIYYEQGHYKEAIEAYQTAINYQANLSFALHNLGAVYIMQGQYEKAIEAFKTAIHYQPDYANAHKSLGIAYKNQGHYEKAIEAYQTAIEYHPDYADAYYSLGNVYKDQEHHKEAVEAYQAAIHCQPNYSSAHTNLGTVYIKQGQYERAIEAFKTAIHYQPDNHTAYLNLGLEYYRQERYEEAITFYKTAVRHQDSCAEAHNNLGLVYAEQNRYEEAIESYKTAIHHQPNFSAIHINLGIAHKEQGNYLEAQYHFNRALFMAEDPRQRQISEFFSTVVPFFREYADAPYVLKALFARFPYVDNLESYKKAILQTERQCAAVDTLLGYYASLTDEQGEDYGYALALTSYFMGHTAEAFRLYDDVLDKEFSLSLMGQFYYLCAWADFLEPKLDAALLDALTKKVEPYVISFDRDIQPVSELYYAGLIYYWAWQQVNEPTYLQAADTIFRKADYYVPAQYMRLLTLDALNDAEGKQRQLEKIQRSRLRVYEDGFKQQTIDFAQPLLPQLMHYAHFREIQAAIELATGNGAPVPPFYEAWRIDLTKTQREKAAEYQRQKASATALGAIQDNARQQESAFSTQSQDERTQRLTNDESIAEALHRLTHPAPHDTHLLEERLARFINSWQLTIPKQARLDKACVYADFVKYFFCEKHYDLPTMLRLLHYVYHHAAEEAQKSGVFSKTKEQAIQSGVSSGVGEVATVAGFVTGFTLPALLVNLLTKPFSDKMGSKCEEWLSKDKTHLTGIGHYRDFCEHYHENLGDYLGTLEHDDLFDEDVIRYWNEWHAHQVRLLHDDLPTKADEVR</sequence>